<dbReference type="Proteomes" id="UP000483379">
    <property type="component" value="Unassembled WGS sequence"/>
</dbReference>
<keyword evidence="1" id="KW-0812">Transmembrane</keyword>
<evidence type="ECO:0000256" key="1">
    <source>
        <dbReference type="SAM" id="Phobius"/>
    </source>
</evidence>
<keyword evidence="1" id="KW-0472">Membrane</keyword>
<evidence type="ECO:0000313" key="3">
    <source>
        <dbReference type="Proteomes" id="UP000483379"/>
    </source>
</evidence>
<sequence>MHDLLTALALMLVIEGIWPFLSPGTFRRILAMMALEGERPLRIGGLLSMLLGVGLLYLVN</sequence>
<dbReference type="EMBL" id="JAAIJQ010000006">
    <property type="protein sequence ID" value="NEV60934.1"/>
    <property type="molecule type" value="Genomic_DNA"/>
</dbReference>
<accession>A0A6M0JV49</accession>
<protein>
    <submittedName>
        <fullName evidence="2">DUF2065 domain-containing protein</fullName>
    </submittedName>
</protein>
<evidence type="ECO:0000313" key="2">
    <source>
        <dbReference type="EMBL" id="NEV60934.1"/>
    </source>
</evidence>
<reference evidence="2 3" key="1">
    <citation type="submission" date="2020-02" db="EMBL/GenBank/DDBJ databases">
        <title>Genome sequences of Thiorhodococcus mannitoliphagus and Thiorhodococcus minor, purple sulfur photosynthetic bacteria in the gammaproteobacterial family, Chromatiaceae.</title>
        <authorList>
            <person name="Aviles F.A."/>
            <person name="Meyer T.E."/>
            <person name="Kyndt J.A."/>
        </authorList>
    </citation>
    <scope>NUCLEOTIDE SEQUENCE [LARGE SCALE GENOMIC DNA]</scope>
    <source>
        <strain evidence="2 3">DSM 11518</strain>
    </source>
</reference>
<keyword evidence="1" id="KW-1133">Transmembrane helix</keyword>
<keyword evidence="3" id="KW-1185">Reference proteome</keyword>
<organism evidence="2 3">
    <name type="scientific">Thiorhodococcus minor</name>
    <dbReference type="NCBI Taxonomy" id="57489"/>
    <lineage>
        <taxon>Bacteria</taxon>
        <taxon>Pseudomonadati</taxon>
        <taxon>Pseudomonadota</taxon>
        <taxon>Gammaproteobacteria</taxon>
        <taxon>Chromatiales</taxon>
        <taxon>Chromatiaceae</taxon>
        <taxon>Thiorhodococcus</taxon>
    </lineage>
</organism>
<dbReference type="RefSeq" id="WP_164450983.1">
    <property type="nucleotide sequence ID" value="NZ_JAAIJQ010000006.1"/>
</dbReference>
<name>A0A6M0JV49_9GAMM</name>
<dbReference type="AlphaFoldDB" id="A0A6M0JV49"/>
<comment type="caution">
    <text evidence="2">The sequence shown here is derived from an EMBL/GenBank/DDBJ whole genome shotgun (WGS) entry which is preliminary data.</text>
</comment>
<dbReference type="InterPro" id="IPR019201">
    <property type="entry name" value="DUF2065"/>
</dbReference>
<proteinExistence type="predicted"/>
<gene>
    <name evidence="2" type="ORF">G3446_03310</name>
</gene>
<dbReference type="Pfam" id="PF09838">
    <property type="entry name" value="DUF2065"/>
    <property type="match status" value="1"/>
</dbReference>
<feature type="transmembrane region" description="Helical" evidence="1">
    <location>
        <begin position="40"/>
        <end position="59"/>
    </location>
</feature>